<dbReference type="EMBL" id="BOMF01000159">
    <property type="protein sequence ID" value="GID50799.1"/>
    <property type="molecule type" value="Genomic_DNA"/>
</dbReference>
<dbReference type="RefSeq" id="WP_204300802.1">
    <property type="nucleotide sequence ID" value="NZ_BAAAGQ010000023.1"/>
</dbReference>
<protein>
    <submittedName>
        <fullName evidence="1">Uncharacterized protein</fullName>
    </submittedName>
</protein>
<reference evidence="1" key="1">
    <citation type="submission" date="2021-01" db="EMBL/GenBank/DDBJ databases">
        <title>Whole genome shotgun sequence of Actinoplanes capillaceus NBRC 16408.</title>
        <authorList>
            <person name="Komaki H."/>
            <person name="Tamura T."/>
        </authorList>
    </citation>
    <scope>NUCLEOTIDE SEQUENCE [LARGE SCALE GENOMIC DNA]</scope>
    <source>
        <strain evidence="1">NBRC 16408</strain>
    </source>
</reference>
<name>A0ABQ3WX02_9ACTN</name>
<evidence type="ECO:0000313" key="1">
    <source>
        <dbReference type="EMBL" id="GID50799.1"/>
    </source>
</evidence>
<gene>
    <name evidence="1" type="ORF">Aca07nite_80740</name>
</gene>
<accession>A0ABQ3WX02</accession>
<sequence length="59" mass="6374">MEWVAPDGRRVGGERRALPPAMGRVAPNARGAYVVRRVPVGARAARRALPSAWKVPAKD</sequence>
<proteinExistence type="predicted"/>
<comment type="caution">
    <text evidence="1">The sequence shown here is derived from an EMBL/GenBank/DDBJ whole genome shotgun (WGS) entry which is preliminary data.</text>
</comment>
<organism evidence="1">
    <name type="scientific">Actinoplanes campanulatus</name>
    <dbReference type="NCBI Taxonomy" id="113559"/>
    <lineage>
        <taxon>Bacteria</taxon>
        <taxon>Bacillati</taxon>
        <taxon>Actinomycetota</taxon>
        <taxon>Actinomycetes</taxon>
        <taxon>Micromonosporales</taxon>
        <taxon>Micromonosporaceae</taxon>
        <taxon>Actinoplanes</taxon>
    </lineage>
</organism>